<accession>A0A8X6U2C1</accession>
<dbReference type="Proteomes" id="UP000887013">
    <property type="component" value="Unassembled WGS sequence"/>
</dbReference>
<gene>
    <name evidence="1" type="ORF">NPIL_87531</name>
</gene>
<keyword evidence="2" id="KW-1185">Reference proteome</keyword>
<dbReference type="EMBL" id="BMAW01119089">
    <property type="protein sequence ID" value="GFT82976.1"/>
    <property type="molecule type" value="Genomic_DNA"/>
</dbReference>
<sequence>MLSKLKRNNAVTLHSIIHSLHSAAIAATVCCLRRTPVVTVVYHSNPQVSFAARCLHCHSPLFAGHYQYSAVVAKYL</sequence>
<organism evidence="1 2">
    <name type="scientific">Nephila pilipes</name>
    <name type="common">Giant wood spider</name>
    <name type="synonym">Nephila maculata</name>
    <dbReference type="NCBI Taxonomy" id="299642"/>
    <lineage>
        <taxon>Eukaryota</taxon>
        <taxon>Metazoa</taxon>
        <taxon>Ecdysozoa</taxon>
        <taxon>Arthropoda</taxon>
        <taxon>Chelicerata</taxon>
        <taxon>Arachnida</taxon>
        <taxon>Araneae</taxon>
        <taxon>Araneomorphae</taxon>
        <taxon>Entelegynae</taxon>
        <taxon>Araneoidea</taxon>
        <taxon>Nephilidae</taxon>
        <taxon>Nephila</taxon>
    </lineage>
</organism>
<evidence type="ECO:0000313" key="2">
    <source>
        <dbReference type="Proteomes" id="UP000887013"/>
    </source>
</evidence>
<evidence type="ECO:0000313" key="1">
    <source>
        <dbReference type="EMBL" id="GFT82976.1"/>
    </source>
</evidence>
<reference evidence="1" key="1">
    <citation type="submission" date="2020-08" db="EMBL/GenBank/DDBJ databases">
        <title>Multicomponent nature underlies the extraordinary mechanical properties of spider dragline silk.</title>
        <authorList>
            <person name="Kono N."/>
            <person name="Nakamura H."/>
            <person name="Mori M."/>
            <person name="Yoshida Y."/>
            <person name="Ohtoshi R."/>
            <person name="Malay A.D."/>
            <person name="Moran D.A.P."/>
            <person name="Tomita M."/>
            <person name="Numata K."/>
            <person name="Arakawa K."/>
        </authorList>
    </citation>
    <scope>NUCLEOTIDE SEQUENCE</scope>
</reference>
<name>A0A8X6U2C1_NEPPI</name>
<feature type="non-terminal residue" evidence="1">
    <location>
        <position position="76"/>
    </location>
</feature>
<protein>
    <submittedName>
        <fullName evidence="1">Uncharacterized protein</fullName>
    </submittedName>
</protein>
<proteinExistence type="predicted"/>
<dbReference type="AlphaFoldDB" id="A0A8X6U2C1"/>
<comment type="caution">
    <text evidence="1">The sequence shown here is derived from an EMBL/GenBank/DDBJ whole genome shotgun (WGS) entry which is preliminary data.</text>
</comment>